<dbReference type="Proteomes" id="UP000243053">
    <property type="component" value="Unassembled WGS sequence"/>
</dbReference>
<comment type="caution">
    <text evidence="1">The sequence shown here is derived from an EMBL/GenBank/DDBJ whole genome shotgun (WGS) entry which is preliminary data.</text>
</comment>
<evidence type="ECO:0000313" key="2">
    <source>
        <dbReference type="Proteomes" id="UP000243053"/>
    </source>
</evidence>
<sequence length="374" mass="43077">MYKTKLLLVSIIIFILLGCSEAENFSSIENKNNISQPSSKEDFESFPFYDIPAWRIDAAKYEGPYSESGEYYQKQNIFPPQAYRNTISIGKGDWLTAEIYTRTEDPILLDYLDVVSDPMDASNQVLKISTPDHTDGVVLRSKKSLPPKYRISLKIGFANYGNESKLNGYNDGTERAGPWRNLSSVGHNGFYWLAILDKPPKPHNNIWIHHHRKFVIDSWNRSGFNNTVNVIALDGKSDTHPAFGKSFISYINDNWKKIPDVPVGYYLPNEWYTVTFTRTALFYEFSIKGNFKNAGLRTFTDRIDIRKHCVFHYNQTPEELEPSCVDNRAQTFLGKDFVSWPKNSAYPEYFMLGEPHINYYEGSMLVDDITLEVL</sequence>
<reference evidence="2" key="1">
    <citation type="journal article" date="2017" name="Proc. Natl. Acad. Sci. U.S.A.">
        <title>Simulation of Deepwater Horizon oil plume reveals substrate specialization within a complex community of hydrocarbon degraders.</title>
        <authorList>
            <person name="Hu P."/>
            <person name="Dubinsky E.A."/>
            <person name="Probst A.J."/>
            <person name="Wang J."/>
            <person name="Sieber C.M.K."/>
            <person name="Tom L.M."/>
            <person name="Gardinali P."/>
            <person name="Banfield J.F."/>
            <person name="Atlas R.M."/>
            <person name="Andersen G.L."/>
        </authorList>
    </citation>
    <scope>NUCLEOTIDE SEQUENCE [LARGE SCALE GENOMIC DNA]</scope>
</reference>
<gene>
    <name evidence="1" type="ORF">A9Q75_00140</name>
</gene>
<dbReference type="EMBL" id="MAAF01000002">
    <property type="protein sequence ID" value="OUR85145.1"/>
    <property type="molecule type" value="Genomic_DNA"/>
</dbReference>
<accession>A0A1Y5EWG8</accession>
<name>A0A1Y5EWG8_COLPS</name>
<dbReference type="AlphaFoldDB" id="A0A1Y5EWG8"/>
<dbReference type="PROSITE" id="PS51257">
    <property type="entry name" value="PROKAR_LIPOPROTEIN"/>
    <property type="match status" value="1"/>
</dbReference>
<proteinExistence type="predicted"/>
<evidence type="ECO:0008006" key="3">
    <source>
        <dbReference type="Google" id="ProtNLM"/>
    </source>
</evidence>
<evidence type="ECO:0000313" key="1">
    <source>
        <dbReference type="EMBL" id="OUR85145.1"/>
    </source>
</evidence>
<protein>
    <recommendedName>
        <fullName evidence="3">Lipoprotein</fullName>
    </recommendedName>
</protein>
<organism evidence="1 2">
    <name type="scientific">Colwellia psychrerythraea</name>
    <name type="common">Vibrio psychroerythus</name>
    <dbReference type="NCBI Taxonomy" id="28229"/>
    <lineage>
        <taxon>Bacteria</taxon>
        <taxon>Pseudomonadati</taxon>
        <taxon>Pseudomonadota</taxon>
        <taxon>Gammaproteobacteria</taxon>
        <taxon>Alteromonadales</taxon>
        <taxon>Colwelliaceae</taxon>
        <taxon>Colwellia</taxon>
    </lineage>
</organism>